<proteinExistence type="predicted"/>
<organism evidence="4 5">
    <name type="scientific">Hypothenemus hampei</name>
    <name type="common">Coffee berry borer</name>
    <dbReference type="NCBI Taxonomy" id="57062"/>
    <lineage>
        <taxon>Eukaryota</taxon>
        <taxon>Metazoa</taxon>
        <taxon>Ecdysozoa</taxon>
        <taxon>Arthropoda</taxon>
        <taxon>Hexapoda</taxon>
        <taxon>Insecta</taxon>
        <taxon>Pterygota</taxon>
        <taxon>Neoptera</taxon>
        <taxon>Endopterygota</taxon>
        <taxon>Coleoptera</taxon>
        <taxon>Polyphaga</taxon>
        <taxon>Cucujiformia</taxon>
        <taxon>Curculionidae</taxon>
        <taxon>Scolytinae</taxon>
        <taxon>Hypothenemus</taxon>
    </lineage>
</organism>
<dbReference type="InterPro" id="IPR036770">
    <property type="entry name" value="Ankyrin_rpt-contain_sf"/>
</dbReference>
<protein>
    <submittedName>
        <fullName evidence="4">Uncharacterized protein</fullName>
    </submittedName>
</protein>
<dbReference type="PANTHER" id="PTHR46680:SF3">
    <property type="entry name" value="NF-KAPPA-B INHIBITOR CACTUS"/>
    <property type="match status" value="1"/>
</dbReference>
<dbReference type="SMART" id="SM00248">
    <property type="entry name" value="ANK"/>
    <property type="match status" value="5"/>
</dbReference>
<evidence type="ECO:0000313" key="4">
    <source>
        <dbReference type="EMBL" id="KAL1501431.1"/>
    </source>
</evidence>
<name>A0ABD1ESE7_HYPHA</name>
<gene>
    <name evidence="4" type="ORF">ABEB36_006751</name>
</gene>
<dbReference type="Proteomes" id="UP001566132">
    <property type="component" value="Unassembled WGS sequence"/>
</dbReference>
<sequence>MILHLKHNKYSNKLNWYQKGSKTINEEENYMLLGFKDNLPVMEAKEDNKLKLSPKLIQAKSPNKLGTPKFEIDEKGEQFIKLNGQKLKVVPPERIPKEIKTRTILLKQRIPSIDLKGPLKLINISNQTTNIDKSPTILIPGTAKVKFVTDSKLEKVDHSKLIARREIQLSEKVTVKPRTRRTYQASSLQLIGGGLKREKLLCAKTLGILNQVKMKALNLSLKESHQVRYVQNKTKMIGMVEIGVQTDFKTHKDSMIQTDPQCKPLDELEIDFPLLNDANFGSGPHIVPLGGSMVELDMDMSKKLIFFQDLRECVNFDVNGNLPLHEGVIKGHEGIVLRHCVALKARKLDINVENHNGCTALQLAIIHEAPVNIVNILLDYGADISEPDSEGNNILHLIAKFQRYDILGAVLTHNAFDIQTECVNSFNFEGLTPLMLCCISNWTGGALLFMNNKANVNARDQTSGRTALFHAAEAHSAEIVRMLLDQGADPKIKNFFGTSPHDAMYELDDMTDMIKNLIFGRSKKRTIEAEMNPSKTAKAAKSLKTYPKLHVLKRDEIINDLPVGNRIRRNFKSETCQIIR</sequence>
<dbReference type="Gene3D" id="1.25.40.20">
    <property type="entry name" value="Ankyrin repeat-containing domain"/>
    <property type="match status" value="1"/>
</dbReference>
<dbReference type="EMBL" id="JBDJPC010000005">
    <property type="protein sequence ID" value="KAL1501431.1"/>
    <property type="molecule type" value="Genomic_DNA"/>
</dbReference>
<dbReference type="PANTHER" id="PTHR46680">
    <property type="entry name" value="NF-KAPPA-B INHIBITOR ALPHA"/>
    <property type="match status" value="1"/>
</dbReference>
<dbReference type="InterPro" id="IPR051070">
    <property type="entry name" value="NF-kappa-B_inhibitor"/>
</dbReference>
<accession>A0ABD1ESE7</accession>
<keyword evidence="1" id="KW-0677">Repeat</keyword>
<feature type="repeat" description="ANK" evidence="3">
    <location>
        <begin position="356"/>
        <end position="389"/>
    </location>
</feature>
<evidence type="ECO:0000256" key="2">
    <source>
        <dbReference type="ARBA" id="ARBA00023043"/>
    </source>
</evidence>
<dbReference type="SUPFAM" id="SSF48403">
    <property type="entry name" value="Ankyrin repeat"/>
    <property type="match status" value="1"/>
</dbReference>
<keyword evidence="5" id="KW-1185">Reference proteome</keyword>
<evidence type="ECO:0000313" key="5">
    <source>
        <dbReference type="Proteomes" id="UP001566132"/>
    </source>
</evidence>
<comment type="caution">
    <text evidence="4">The sequence shown here is derived from an EMBL/GenBank/DDBJ whole genome shotgun (WGS) entry which is preliminary data.</text>
</comment>
<dbReference type="AlphaFoldDB" id="A0ABD1ESE7"/>
<reference evidence="4 5" key="1">
    <citation type="submission" date="2024-05" db="EMBL/GenBank/DDBJ databases">
        <title>Genetic variation in Jamaican populations of the coffee berry borer (Hypothenemus hampei).</title>
        <authorList>
            <person name="Errbii M."/>
            <person name="Myrie A."/>
        </authorList>
    </citation>
    <scope>NUCLEOTIDE SEQUENCE [LARGE SCALE GENOMIC DNA]</scope>
    <source>
        <strain evidence="4">JA-Hopewell-2020-01-JO</strain>
        <tissue evidence="4">Whole body</tissue>
    </source>
</reference>
<evidence type="ECO:0000256" key="1">
    <source>
        <dbReference type="ARBA" id="ARBA00022737"/>
    </source>
</evidence>
<dbReference type="PROSITE" id="PS50088">
    <property type="entry name" value="ANK_REPEAT"/>
    <property type="match status" value="2"/>
</dbReference>
<dbReference type="PROSITE" id="PS50297">
    <property type="entry name" value="ANK_REP_REGION"/>
    <property type="match status" value="2"/>
</dbReference>
<keyword evidence="2 3" id="KW-0040">ANK repeat</keyword>
<dbReference type="Pfam" id="PF12796">
    <property type="entry name" value="Ank_2"/>
    <property type="match status" value="2"/>
</dbReference>
<feature type="repeat" description="ANK" evidence="3">
    <location>
        <begin position="463"/>
        <end position="495"/>
    </location>
</feature>
<dbReference type="InterPro" id="IPR002110">
    <property type="entry name" value="Ankyrin_rpt"/>
</dbReference>
<evidence type="ECO:0000256" key="3">
    <source>
        <dbReference type="PROSITE-ProRule" id="PRU00023"/>
    </source>
</evidence>